<feature type="transmembrane region" description="Helical" evidence="1">
    <location>
        <begin position="49"/>
        <end position="76"/>
    </location>
</feature>
<evidence type="ECO:0000256" key="1">
    <source>
        <dbReference type="SAM" id="Phobius"/>
    </source>
</evidence>
<feature type="transmembrane region" description="Helical" evidence="1">
    <location>
        <begin position="12"/>
        <end position="37"/>
    </location>
</feature>
<dbReference type="RefSeq" id="WP_093365358.1">
    <property type="nucleotide sequence ID" value="NZ_FOZZ01000005.1"/>
</dbReference>
<evidence type="ECO:0008006" key="4">
    <source>
        <dbReference type="Google" id="ProtNLM"/>
    </source>
</evidence>
<protein>
    <recommendedName>
        <fullName evidence="4">Cytochrome C and Quinol oxidase polypeptide I</fullName>
    </recommendedName>
</protein>
<dbReference type="Proteomes" id="UP000198785">
    <property type="component" value="Unassembled WGS sequence"/>
</dbReference>
<sequence length="426" mass="48245">MADIFVNKAPKEYVVVPFFGTAALFFLLLCLLLCFSAKEITGHYFNPHILAIVHTAALGWGTMVIMGAAYQLLPVICENELVSPRMAFLSYLFLTIGTCILVYCFWTFRTDWLMMVAGSSIVLSSYFYAYIIYRTATDANKSPIYQYFLLISALWLCFTTTVGILLVINLSYTFIPRNHIDVLKLHAHAGIVGWFLLLICGVGAKLIPMFLLGKSKKTILLYVALILQNLGLILFLVDGYFNPMGGRMLIYGALIALGTICWLIYLADTYQHRARKKVDVPMRHAAFSIGSKILAFGMIPVILLNPQTKWIALYGTLIFLGWITALILGKTFKTLPFIVWNQRYKNLNGKLKIPMPKQLYSEEVVKIQYYLYSIAIVLLCLGIALDSSLLLQYTGILWVLVAVLYVYNVFRIIFHKTTLHHENSTN</sequence>
<feature type="transmembrane region" description="Helical" evidence="1">
    <location>
        <begin position="88"/>
        <end position="108"/>
    </location>
</feature>
<feature type="transmembrane region" description="Helical" evidence="1">
    <location>
        <begin position="114"/>
        <end position="133"/>
    </location>
</feature>
<feature type="transmembrane region" description="Helical" evidence="1">
    <location>
        <begin position="219"/>
        <end position="237"/>
    </location>
</feature>
<feature type="transmembrane region" description="Helical" evidence="1">
    <location>
        <begin position="286"/>
        <end position="304"/>
    </location>
</feature>
<gene>
    <name evidence="2" type="ORF">SAMN05660206_105206</name>
</gene>
<keyword evidence="1" id="KW-0472">Membrane</keyword>
<dbReference type="STRING" id="683125.SAMN05660206_105206"/>
<feature type="transmembrane region" description="Helical" evidence="1">
    <location>
        <begin position="145"/>
        <end position="175"/>
    </location>
</feature>
<feature type="transmembrane region" description="Helical" evidence="1">
    <location>
        <begin position="367"/>
        <end position="385"/>
    </location>
</feature>
<accession>A0A1I6T1E2</accession>
<evidence type="ECO:0000313" key="3">
    <source>
        <dbReference type="Proteomes" id="UP000198785"/>
    </source>
</evidence>
<organism evidence="2 3">
    <name type="scientific">Sphingobacterium wenxiniae</name>
    <dbReference type="NCBI Taxonomy" id="683125"/>
    <lineage>
        <taxon>Bacteria</taxon>
        <taxon>Pseudomonadati</taxon>
        <taxon>Bacteroidota</taxon>
        <taxon>Sphingobacteriia</taxon>
        <taxon>Sphingobacteriales</taxon>
        <taxon>Sphingobacteriaceae</taxon>
        <taxon>Sphingobacterium</taxon>
    </lineage>
</organism>
<keyword evidence="1" id="KW-0812">Transmembrane</keyword>
<dbReference type="SUPFAM" id="SSF81442">
    <property type="entry name" value="Cytochrome c oxidase subunit I-like"/>
    <property type="match status" value="1"/>
</dbReference>
<feature type="transmembrane region" description="Helical" evidence="1">
    <location>
        <begin position="187"/>
        <end position="207"/>
    </location>
</feature>
<feature type="transmembrane region" description="Helical" evidence="1">
    <location>
        <begin position="249"/>
        <end position="266"/>
    </location>
</feature>
<dbReference type="OrthoDB" id="5245199at2"/>
<keyword evidence="3" id="KW-1185">Reference proteome</keyword>
<feature type="transmembrane region" description="Helical" evidence="1">
    <location>
        <begin position="391"/>
        <end position="410"/>
    </location>
</feature>
<proteinExistence type="predicted"/>
<evidence type="ECO:0000313" key="2">
    <source>
        <dbReference type="EMBL" id="SFS83094.1"/>
    </source>
</evidence>
<name>A0A1I6T1E2_9SPHI</name>
<dbReference type="AlphaFoldDB" id="A0A1I6T1E2"/>
<dbReference type="InterPro" id="IPR036927">
    <property type="entry name" value="Cyt_c_oxase-like_su1_sf"/>
</dbReference>
<reference evidence="2 3" key="1">
    <citation type="submission" date="2016-10" db="EMBL/GenBank/DDBJ databases">
        <authorList>
            <person name="de Groot N.N."/>
        </authorList>
    </citation>
    <scope>NUCLEOTIDE SEQUENCE [LARGE SCALE GENOMIC DNA]</scope>
    <source>
        <strain evidence="2 3">DSM 22789</strain>
    </source>
</reference>
<dbReference type="EMBL" id="FOZZ01000005">
    <property type="protein sequence ID" value="SFS83094.1"/>
    <property type="molecule type" value="Genomic_DNA"/>
</dbReference>
<dbReference type="Gene3D" id="1.20.210.10">
    <property type="entry name" value="Cytochrome c oxidase-like, subunit I domain"/>
    <property type="match status" value="1"/>
</dbReference>
<keyword evidence="1" id="KW-1133">Transmembrane helix</keyword>